<dbReference type="InterPro" id="IPR036812">
    <property type="entry name" value="NAD(P)_OxRdtase_dom_sf"/>
</dbReference>
<dbReference type="OrthoDB" id="9768851at2"/>
<dbReference type="Gene3D" id="3.20.20.100">
    <property type="entry name" value="NADP-dependent oxidoreductase domain"/>
    <property type="match status" value="1"/>
</dbReference>
<dbReference type="CDD" id="cd19090">
    <property type="entry name" value="AKR_AKR15A-like"/>
    <property type="match status" value="1"/>
</dbReference>
<dbReference type="RefSeq" id="WP_138664474.1">
    <property type="nucleotide sequence ID" value="NZ_VCKY01000005.1"/>
</dbReference>
<evidence type="ECO:0000313" key="4">
    <source>
        <dbReference type="Proteomes" id="UP000309128"/>
    </source>
</evidence>
<comment type="caution">
    <text evidence="3">The sequence shown here is derived from an EMBL/GenBank/DDBJ whole genome shotgun (WGS) entry which is preliminary data.</text>
</comment>
<dbReference type="Proteomes" id="UP000309128">
    <property type="component" value="Unassembled WGS sequence"/>
</dbReference>
<sequence>MTLSGDPHVRPLGGTGLPVSTISLGTSTLGNPAQPNGSPAPESVELARTLLSSPYAVIDTSNAYAQGRSEAALGQAIGAFGLPAGRHIVSKADADPETGRFDRDRVWRSFEETTARLGLETLPLLHLHDPYTITVEEAFARGGAVQGMIELREQRLVGAIGIAAGEIQLMTRYVTSGAFDVLLTHNRYTLVDRRAEELMADAAARDMGVFNAAPFGGGLLAGRGTRYAYREASAELLAWVDRARELCHAWSIELAAAALHFSLRCPLIHSTVVGVSRPERITQLEDLRRTSIPDDFWTALDALGRPPSTIDD</sequence>
<accession>A0A5S4FWL2</accession>
<gene>
    <name evidence="3" type="ORF">ETD86_02745</name>
</gene>
<evidence type="ECO:0000313" key="3">
    <source>
        <dbReference type="EMBL" id="TMR25049.1"/>
    </source>
</evidence>
<feature type="domain" description="NADP-dependent oxidoreductase" evidence="2">
    <location>
        <begin position="22"/>
        <end position="303"/>
    </location>
</feature>
<protein>
    <submittedName>
        <fullName evidence="3">Aldo/keto reductase</fullName>
    </submittedName>
</protein>
<proteinExistence type="predicted"/>
<feature type="region of interest" description="Disordered" evidence="1">
    <location>
        <begin position="1"/>
        <end position="42"/>
    </location>
</feature>
<dbReference type="Pfam" id="PF00248">
    <property type="entry name" value="Aldo_ket_red"/>
    <property type="match status" value="1"/>
</dbReference>
<dbReference type="GO" id="GO:0016491">
    <property type="term" value="F:oxidoreductase activity"/>
    <property type="evidence" value="ECO:0007669"/>
    <property type="project" value="InterPro"/>
</dbReference>
<evidence type="ECO:0000259" key="2">
    <source>
        <dbReference type="Pfam" id="PF00248"/>
    </source>
</evidence>
<dbReference type="SUPFAM" id="SSF51430">
    <property type="entry name" value="NAD(P)-linked oxidoreductase"/>
    <property type="match status" value="1"/>
</dbReference>
<dbReference type="AlphaFoldDB" id="A0A5S4FWL2"/>
<feature type="compositionally biased region" description="Polar residues" evidence="1">
    <location>
        <begin position="18"/>
        <end position="37"/>
    </location>
</feature>
<dbReference type="PANTHER" id="PTHR42686">
    <property type="entry name" value="GH17980P-RELATED"/>
    <property type="match status" value="1"/>
</dbReference>
<dbReference type="EMBL" id="VCKY01000005">
    <property type="protein sequence ID" value="TMR25049.1"/>
    <property type="molecule type" value="Genomic_DNA"/>
</dbReference>
<reference evidence="3 4" key="1">
    <citation type="submission" date="2019-05" db="EMBL/GenBank/DDBJ databases">
        <title>Draft genome sequence of Nonomuraea turkmeniaca DSM 43926.</title>
        <authorList>
            <person name="Saricaoglu S."/>
            <person name="Isik K."/>
        </authorList>
    </citation>
    <scope>NUCLEOTIDE SEQUENCE [LARGE SCALE GENOMIC DNA]</scope>
    <source>
        <strain evidence="3 4">DSM 43926</strain>
    </source>
</reference>
<dbReference type="GO" id="GO:0005829">
    <property type="term" value="C:cytosol"/>
    <property type="evidence" value="ECO:0007669"/>
    <property type="project" value="TreeGrafter"/>
</dbReference>
<name>A0A5S4FWL2_9ACTN</name>
<dbReference type="InterPro" id="IPR020471">
    <property type="entry name" value="AKR"/>
</dbReference>
<organism evidence="3 4">
    <name type="scientific">Nonomuraea turkmeniaca</name>
    <dbReference type="NCBI Taxonomy" id="103838"/>
    <lineage>
        <taxon>Bacteria</taxon>
        <taxon>Bacillati</taxon>
        <taxon>Actinomycetota</taxon>
        <taxon>Actinomycetes</taxon>
        <taxon>Streptosporangiales</taxon>
        <taxon>Streptosporangiaceae</taxon>
        <taxon>Nonomuraea</taxon>
    </lineage>
</organism>
<evidence type="ECO:0000256" key="1">
    <source>
        <dbReference type="SAM" id="MobiDB-lite"/>
    </source>
</evidence>
<keyword evidence="4" id="KW-1185">Reference proteome</keyword>
<dbReference type="InterPro" id="IPR023210">
    <property type="entry name" value="NADP_OxRdtase_dom"/>
</dbReference>
<dbReference type="PANTHER" id="PTHR42686:SF1">
    <property type="entry name" value="GH17980P-RELATED"/>
    <property type="match status" value="1"/>
</dbReference>